<keyword evidence="5" id="KW-1185">Reference proteome</keyword>
<dbReference type="SMART" id="SM00271">
    <property type="entry name" value="DnaJ"/>
    <property type="match status" value="1"/>
</dbReference>
<dbReference type="Pfam" id="PF22774">
    <property type="entry name" value="DNAJC11_beta-barrel"/>
    <property type="match status" value="1"/>
</dbReference>
<gene>
    <name evidence="6" type="primary">LOC106817747</name>
</gene>
<dbReference type="PANTHER" id="PTHR44157:SF1">
    <property type="entry name" value="DNAJ HOMOLOG SUBFAMILY C MEMBER 11"/>
    <property type="match status" value="1"/>
</dbReference>
<dbReference type="PRINTS" id="PR00625">
    <property type="entry name" value="JDOMAIN"/>
</dbReference>
<dbReference type="InterPro" id="IPR024586">
    <property type="entry name" value="DnaJ-like_C11_C"/>
</dbReference>
<dbReference type="InterPro" id="IPR055225">
    <property type="entry name" value="DNAJC11-like_beta-barrel"/>
</dbReference>
<dbReference type="InterPro" id="IPR018253">
    <property type="entry name" value="DnaJ_domain_CS"/>
</dbReference>
<name>A0ABM1F0F6_PRICU</name>
<dbReference type="InterPro" id="IPR052243">
    <property type="entry name" value="Mito_inner_membrane_organizer"/>
</dbReference>
<feature type="domain" description="J" evidence="4">
    <location>
        <begin position="24"/>
        <end position="90"/>
    </location>
</feature>
<dbReference type="Pfam" id="PF11875">
    <property type="entry name" value="DnaJ-like_C11_C"/>
    <property type="match status" value="1"/>
</dbReference>
<dbReference type="Proteomes" id="UP000695022">
    <property type="component" value="Unplaced"/>
</dbReference>
<evidence type="ECO:0000313" key="5">
    <source>
        <dbReference type="Proteomes" id="UP000695022"/>
    </source>
</evidence>
<organism evidence="5 6">
    <name type="scientific">Priapulus caudatus</name>
    <name type="common">Priapulid worm</name>
    <dbReference type="NCBI Taxonomy" id="37621"/>
    <lineage>
        <taxon>Eukaryota</taxon>
        <taxon>Metazoa</taxon>
        <taxon>Ecdysozoa</taxon>
        <taxon>Scalidophora</taxon>
        <taxon>Priapulida</taxon>
        <taxon>Priapulimorpha</taxon>
        <taxon>Priapulimorphida</taxon>
        <taxon>Priapulidae</taxon>
        <taxon>Priapulus</taxon>
    </lineage>
</organism>
<dbReference type="InterPro" id="IPR001623">
    <property type="entry name" value="DnaJ_domain"/>
</dbReference>
<protein>
    <submittedName>
        <fullName evidence="6">DnaJ homolog subfamily C member 11-like</fullName>
    </submittedName>
</protein>
<dbReference type="Gene3D" id="1.10.287.110">
    <property type="entry name" value="DnaJ domain"/>
    <property type="match status" value="1"/>
</dbReference>
<dbReference type="CDD" id="cd06257">
    <property type="entry name" value="DnaJ"/>
    <property type="match status" value="1"/>
</dbReference>
<proteinExistence type="predicted"/>
<accession>A0ABM1F0F6</accession>
<reference evidence="6" key="1">
    <citation type="submission" date="2025-08" db="UniProtKB">
        <authorList>
            <consortium name="RefSeq"/>
        </authorList>
    </citation>
    <scope>IDENTIFICATION</scope>
</reference>
<evidence type="ECO:0000256" key="3">
    <source>
        <dbReference type="ARBA" id="ARBA00023186"/>
    </source>
</evidence>
<dbReference type="GeneID" id="106817747"/>
<dbReference type="Pfam" id="PF00226">
    <property type="entry name" value="DnaJ"/>
    <property type="match status" value="1"/>
</dbReference>
<dbReference type="SUPFAM" id="SSF46565">
    <property type="entry name" value="Chaperone J-domain"/>
    <property type="match status" value="1"/>
</dbReference>
<evidence type="ECO:0000256" key="1">
    <source>
        <dbReference type="ARBA" id="ARBA00004370"/>
    </source>
</evidence>
<evidence type="ECO:0000256" key="2">
    <source>
        <dbReference type="ARBA" id="ARBA00023136"/>
    </source>
</evidence>
<keyword evidence="2" id="KW-0472">Membrane</keyword>
<dbReference type="InterPro" id="IPR036869">
    <property type="entry name" value="J_dom_sf"/>
</dbReference>
<dbReference type="PROSITE" id="PS00636">
    <property type="entry name" value="DNAJ_1"/>
    <property type="match status" value="1"/>
</dbReference>
<evidence type="ECO:0000259" key="4">
    <source>
        <dbReference type="PROSITE" id="PS50076"/>
    </source>
</evidence>
<dbReference type="RefSeq" id="XP_014677927.1">
    <property type="nucleotide sequence ID" value="XM_014822441.1"/>
</dbReference>
<evidence type="ECO:0000313" key="6">
    <source>
        <dbReference type="RefSeq" id="XP_014677927.1"/>
    </source>
</evidence>
<dbReference type="PROSITE" id="PS50076">
    <property type="entry name" value="DNAJ_2"/>
    <property type="match status" value="1"/>
</dbReference>
<comment type="subcellular location">
    <subcellularLocation>
        <location evidence="1">Membrane</location>
    </subcellularLocation>
</comment>
<keyword evidence="3" id="KW-0143">Chaperone</keyword>
<dbReference type="CDD" id="cd22249">
    <property type="entry name" value="UDM1_RNF168_RNF169-like"/>
    <property type="match status" value="1"/>
</dbReference>
<sequence length="564" mass="62503">MSDFEGNCDDEGDGFQRESIGEDDYYAFLNLPRSASTSEINSAFRRASRLYHPDKHPDDKVKAEEMFTRAKRAHEVLSDERRRAIYDTLGVKGLETDGWEVVQRTKTPAEIREEYEQLAQEREERRLQQRTNPQGTFVVGVDATDVFERYVPDDEEEYEHSRLPNLEINQMALTQSIDAMLTSKDTVTVQGSLSVHNGTGNGSFSAVFRRILSARSWGEVGASAGSGPGLHCKAYTTFANKMFATMSGSMQFAAAGVRPAATAIVGRHLDTHTLGYIAWRAGSPASLTTCLVWDTSTHHAAVSLCFGVPTSYAMLAYTRRFEAADAKLRLAAKVGTFGALLEYGAERKLTAHSSLGATMSVGVPSGVTLKVKLHRASQTYVFPIHLAESVVPAAVLYGTVAPLVAYYAARALLYHPWLLRQRRRHAEETREKHATTLAQRRREAEAAVALMAATVARVLELETQRHGLVIMQAWYGLLVTETSRQAAGKVIDVTVPLQCQVKDSKLVLHEGTKAGLPGFYDPAPTEEKSLHVLYRFHDVVHEVTMPDAEPLRIPKQSHRIQTQE</sequence>
<dbReference type="PANTHER" id="PTHR44157">
    <property type="entry name" value="DNAJ HOMOLOG SUBFAMILY C MEMBER 11"/>
    <property type="match status" value="1"/>
</dbReference>